<keyword evidence="2" id="KW-1185">Reference proteome</keyword>
<dbReference type="AlphaFoldDB" id="A0A4Y7SV34"/>
<dbReference type="Proteomes" id="UP000298030">
    <property type="component" value="Unassembled WGS sequence"/>
</dbReference>
<name>A0A4Y7SV34_COPMI</name>
<sequence length="196" mass="21886">MAANVVKRVLVVAGAGNGSGTGQQRPGACCSFALESWKAIQQRFPKPEYEIRAGRLERWQRRFQPFLSITQEELDSVVDTGIKSGLASPEKEMDAVSGKRGNVVTSAIFRRENGAEPCRRVLPRSLGRTYSRRTRDMIENNDPGWAEDENRRLDPESIAKVCRRHLDEPNELSRMPSQSYLYLVNQGNNPGLGVGP</sequence>
<evidence type="ECO:0000313" key="2">
    <source>
        <dbReference type="Proteomes" id="UP000298030"/>
    </source>
</evidence>
<protein>
    <submittedName>
        <fullName evidence="1">Uncharacterized protein</fullName>
    </submittedName>
</protein>
<accession>A0A4Y7SV34</accession>
<reference evidence="1 2" key="1">
    <citation type="journal article" date="2019" name="Nat. Ecol. Evol.">
        <title>Megaphylogeny resolves global patterns of mushroom evolution.</title>
        <authorList>
            <person name="Varga T."/>
            <person name="Krizsan K."/>
            <person name="Foldi C."/>
            <person name="Dima B."/>
            <person name="Sanchez-Garcia M."/>
            <person name="Sanchez-Ramirez S."/>
            <person name="Szollosi G.J."/>
            <person name="Szarkandi J.G."/>
            <person name="Papp V."/>
            <person name="Albert L."/>
            <person name="Andreopoulos W."/>
            <person name="Angelini C."/>
            <person name="Antonin V."/>
            <person name="Barry K.W."/>
            <person name="Bougher N.L."/>
            <person name="Buchanan P."/>
            <person name="Buyck B."/>
            <person name="Bense V."/>
            <person name="Catcheside P."/>
            <person name="Chovatia M."/>
            <person name="Cooper J."/>
            <person name="Damon W."/>
            <person name="Desjardin D."/>
            <person name="Finy P."/>
            <person name="Geml J."/>
            <person name="Haridas S."/>
            <person name="Hughes K."/>
            <person name="Justo A."/>
            <person name="Karasinski D."/>
            <person name="Kautmanova I."/>
            <person name="Kiss B."/>
            <person name="Kocsube S."/>
            <person name="Kotiranta H."/>
            <person name="LaButti K.M."/>
            <person name="Lechner B.E."/>
            <person name="Liimatainen K."/>
            <person name="Lipzen A."/>
            <person name="Lukacs Z."/>
            <person name="Mihaltcheva S."/>
            <person name="Morgado L.N."/>
            <person name="Niskanen T."/>
            <person name="Noordeloos M.E."/>
            <person name="Ohm R.A."/>
            <person name="Ortiz-Santana B."/>
            <person name="Ovrebo C."/>
            <person name="Racz N."/>
            <person name="Riley R."/>
            <person name="Savchenko A."/>
            <person name="Shiryaev A."/>
            <person name="Soop K."/>
            <person name="Spirin V."/>
            <person name="Szebenyi C."/>
            <person name="Tomsovsky M."/>
            <person name="Tulloss R.E."/>
            <person name="Uehling J."/>
            <person name="Grigoriev I.V."/>
            <person name="Vagvolgyi C."/>
            <person name="Papp T."/>
            <person name="Martin F.M."/>
            <person name="Miettinen O."/>
            <person name="Hibbett D.S."/>
            <person name="Nagy L.G."/>
        </authorList>
    </citation>
    <scope>NUCLEOTIDE SEQUENCE [LARGE SCALE GENOMIC DNA]</scope>
    <source>
        <strain evidence="1 2">FP101781</strain>
    </source>
</reference>
<proteinExistence type="predicted"/>
<dbReference type="STRING" id="71717.A0A4Y7SV34"/>
<dbReference type="EMBL" id="QPFP01000054">
    <property type="protein sequence ID" value="TEB25723.1"/>
    <property type="molecule type" value="Genomic_DNA"/>
</dbReference>
<evidence type="ECO:0000313" key="1">
    <source>
        <dbReference type="EMBL" id="TEB25723.1"/>
    </source>
</evidence>
<comment type="caution">
    <text evidence="1">The sequence shown here is derived from an EMBL/GenBank/DDBJ whole genome shotgun (WGS) entry which is preliminary data.</text>
</comment>
<gene>
    <name evidence="1" type="ORF">FA13DRAFT_1738056</name>
</gene>
<organism evidence="1 2">
    <name type="scientific">Coprinellus micaceus</name>
    <name type="common">Glistening ink-cap mushroom</name>
    <name type="synonym">Coprinus micaceus</name>
    <dbReference type="NCBI Taxonomy" id="71717"/>
    <lineage>
        <taxon>Eukaryota</taxon>
        <taxon>Fungi</taxon>
        <taxon>Dikarya</taxon>
        <taxon>Basidiomycota</taxon>
        <taxon>Agaricomycotina</taxon>
        <taxon>Agaricomycetes</taxon>
        <taxon>Agaricomycetidae</taxon>
        <taxon>Agaricales</taxon>
        <taxon>Agaricineae</taxon>
        <taxon>Psathyrellaceae</taxon>
        <taxon>Coprinellus</taxon>
    </lineage>
</organism>
<dbReference type="OrthoDB" id="5399006at2759"/>